<name>A0A6N1NJB6_9VIRU</name>
<dbReference type="SUPFAM" id="SSF56112">
    <property type="entry name" value="Protein kinase-like (PK-like)"/>
    <property type="match status" value="1"/>
</dbReference>
<evidence type="ECO:0000313" key="2">
    <source>
        <dbReference type="EMBL" id="QKU34540.1"/>
    </source>
</evidence>
<dbReference type="InterPro" id="IPR004147">
    <property type="entry name" value="ABC1_dom"/>
</dbReference>
<dbReference type="KEGG" id="vg:80517868"/>
<reference evidence="2" key="2">
    <citation type="journal article" date="2018" name="Nat. Commun.">
        <title>Tailed giant Tupanvirus possesses the most complete translational apparatus of the known virosphere.</title>
        <authorList>
            <person name="Abrahao J."/>
            <person name="Silva L."/>
            <person name="Silva L.S."/>
            <person name="Khalil J.Y.B."/>
            <person name="Rodrigues R."/>
            <person name="Arantes T."/>
            <person name="Assis F."/>
            <person name="Boratto P."/>
            <person name="Andrade M."/>
            <person name="Kroon E.G."/>
            <person name="Ribeiro B."/>
            <person name="Bergier I."/>
            <person name="Seligmann H."/>
            <person name="Ghigo E."/>
            <person name="Colson P."/>
            <person name="Levasseur A."/>
            <person name="Kroemer G."/>
            <person name="Raoult D."/>
            <person name="La Scola B."/>
        </authorList>
    </citation>
    <scope>NUCLEOTIDE SEQUENCE [LARGE SCALE GENOMIC DNA]</scope>
    <source>
        <strain evidence="2">Deep ocean</strain>
    </source>
</reference>
<evidence type="ECO:0000259" key="1">
    <source>
        <dbReference type="Pfam" id="PF03109"/>
    </source>
</evidence>
<dbReference type="Gene3D" id="1.10.510.10">
    <property type="entry name" value="Transferase(Phosphotransferase) domain 1"/>
    <property type="match status" value="1"/>
</dbReference>
<proteinExistence type="predicted"/>
<dbReference type="GeneID" id="80517868"/>
<feature type="domain" description="ABC1 atypical kinase-like" evidence="1">
    <location>
        <begin position="517"/>
        <end position="611"/>
    </location>
</feature>
<dbReference type="EMBL" id="MF405918">
    <property type="protein sequence ID" value="QKU34540.1"/>
    <property type="molecule type" value="Genomic_DNA"/>
</dbReference>
<reference evidence="2" key="1">
    <citation type="submission" date="2017-06" db="EMBL/GenBank/DDBJ databases">
        <authorList>
            <person name="Assis F.L."/>
            <person name="Abrahao J.S."/>
            <person name="Silva L."/>
            <person name="Khalil J.B."/>
            <person name="Rodrigues R."/>
            <person name="Silva L.S."/>
            <person name="Boratto P."/>
            <person name="Andrade M."/>
            <person name="Kroon E.G."/>
            <person name="Ribeiro B."/>
            <person name="Bergier I."/>
            <person name="Seligmann H."/>
            <person name="Ghigo E."/>
            <person name="Colson P."/>
            <person name="Levasseur A."/>
            <person name="Raoult D."/>
            <person name="Scola B.L."/>
        </authorList>
    </citation>
    <scope>NUCLEOTIDE SEQUENCE</scope>
    <source>
        <strain evidence="2">Deep ocean</strain>
    </source>
</reference>
<dbReference type="Pfam" id="PF03109">
    <property type="entry name" value="ABC1"/>
    <property type="match status" value="1"/>
</dbReference>
<organism evidence="2">
    <name type="scientific">Tupanvirus deep ocean</name>
    <dbReference type="NCBI Taxonomy" id="2126984"/>
    <lineage>
        <taxon>Viruses</taxon>
        <taxon>Varidnaviria</taxon>
        <taxon>Bamfordvirae</taxon>
        <taxon>Nucleocytoviricota</taxon>
        <taxon>Megaviricetes</taxon>
        <taxon>Imitervirales</taxon>
        <taxon>Mimiviridae</taxon>
        <taxon>Megamimivirinae</taxon>
        <taxon>Tupanvirus</taxon>
        <taxon>Tupanvirus altamarinense</taxon>
    </lineage>
</organism>
<sequence>MHSIIISFGVDASSNLKCKLSIFLLQFQGLIKNLSIMYNIMSATCLNIIQDLNKSVDNANTALIYNMTETTTKYEWVCIKPNITYDFYYQFLKEEWEQIINNFINQPNKCTSRLSEFVEIYRHATPERIVQARKLLNALAVDDANITNKFSLDNINLDNIVLDVIANSIMSSSGEIQYELKPNFIEAIQDLGNVMYDNCQCQLVDIFKTIFKKYKKKLHYKYQGKSKDEVIELLRNDYNKFKQNIKKFNTDGNLSSQKNITDKLANKLTGLYGFSIENELERLIPKELGSLKQFFIRVISEYYNNLHPIVWAQIFKNMTENIFIDLPYTPDEIFSFASKYLLLNSGPFILKILQMIRPVLSPELASKYNLTKLTYPVLKLDQIDIILQKVVYNWDMYKVVRNFSASVGHVSKVIRVDQPDKPFMIKMIKPLAVAQSCWEYKTLYNIYPEGSCEQAFIKNMLESNGRELNVNNEINNINKGYEYYTATYNDIYGHNIDAKLTTIQNIPGIIVPGTWFALTMTLAPGIPLSKLVEIENNPLLTTDNAYRARLHRCLDILVNKFFLNIIKNGFYHGDLHAGNIFFSYEQNQMTLIDFGAVGEINIYADDPDVRTLLDIVVMSMFNNYDEILDTMTELMNRKCVETQIDPTTPEYQELKQKLISYKMDNILYQNIEKEKSEQYKKDIFSEERINAEKAAHAEVVKTHSFGQDNIDSIYSFLEYDPHEEDFVIETRDELPPYTNVQPSTGVGFVNVLEEIIKFYALSGVNIAIKFNEFYEFQKAYALLLGVLHKVKYNPYRTGIAIGKAIKNWKNIPELMHIRTVAHFVKSYLNQKNKFKAFKEQMNIEPLQAKNIENSTIVSKNNETSKINKSSKTTGTTFVIPNANINTIDINKNISSKSYDLIKRAMIHDIALSEIQTDTESNELVGGDDNKYFLKYLKYKAKINKLMST</sequence>
<protein>
    <recommendedName>
        <fullName evidence="1">ABC1 atypical kinase-like domain-containing protein</fullName>
    </recommendedName>
</protein>
<dbReference type="RefSeq" id="YP_010781177.1">
    <property type="nucleotide sequence ID" value="NC_075038.1"/>
</dbReference>
<dbReference type="InterPro" id="IPR011009">
    <property type="entry name" value="Kinase-like_dom_sf"/>
</dbReference>
<accession>A0A6N1NJB6</accession>